<evidence type="ECO:0000256" key="1">
    <source>
        <dbReference type="SAM" id="Phobius"/>
    </source>
</evidence>
<feature type="transmembrane region" description="Helical" evidence="1">
    <location>
        <begin position="69"/>
        <end position="91"/>
    </location>
</feature>
<name>A0A9I9EDM1_CUCME</name>
<feature type="transmembrane region" description="Helical" evidence="1">
    <location>
        <begin position="32"/>
        <end position="49"/>
    </location>
</feature>
<protein>
    <submittedName>
        <fullName evidence="2">Uncharacterized protein</fullName>
    </submittedName>
</protein>
<evidence type="ECO:0000313" key="2">
    <source>
        <dbReference type="EnsemblPlants" id="MELO3C032094.2.1"/>
    </source>
</evidence>
<keyword evidence="1" id="KW-1133">Transmembrane helix</keyword>
<dbReference type="EnsemblPlants" id="MELO3C032094.2.1">
    <property type="protein sequence ID" value="MELO3C032094.2.1"/>
    <property type="gene ID" value="MELO3C032094.2"/>
</dbReference>
<reference evidence="2" key="1">
    <citation type="submission" date="2023-03" db="UniProtKB">
        <authorList>
            <consortium name="EnsemblPlants"/>
        </authorList>
    </citation>
    <scope>IDENTIFICATION</scope>
</reference>
<keyword evidence="1" id="KW-0472">Membrane</keyword>
<organism evidence="2">
    <name type="scientific">Cucumis melo</name>
    <name type="common">Muskmelon</name>
    <dbReference type="NCBI Taxonomy" id="3656"/>
    <lineage>
        <taxon>Eukaryota</taxon>
        <taxon>Viridiplantae</taxon>
        <taxon>Streptophyta</taxon>
        <taxon>Embryophyta</taxon>
        <taxon>Tracheophyta</taxon>
        <taxon>Spermatophyta</taxon>
        <taxon>Magnoliopsida</taxon>
        <taxon>eudicotyledons</taxon>
        <taxon>Gunneridae</taxon>
        <taxon>Pentapetalae</taxon>
        <taxon>rosids</taxon>
        <taxon>fabids</taxon>
        <taxon>Cucurbitales</taxon>
        <taxon>Cucurbitaceae</taxon>
        <taxon>Benincaseae</taxon>
        <taxon>Cucumis</taxon>
    </lineage>
</organism>
<keyword evidence="1" id="KW-0812">Transmembrane</keyword>
<dbReference type="AlphaFoldDB" id="A0A9I9EDM1"/>
<dbReference type="Gramene" id="MELO3C032094.2.1">
    <property type="protein sequence ID" value="MELO3C032094.2.1"/>
    <property type="gene ID" value="MELO3C032094.2"/>
</dbReference>
<accession>A0A9I9EDM1</accession>
<proteinExistence type="predicted"/>
<sequence length="143" mass="15270">MRTKASNGAFLHSNQNFMFFCQLPNKLSVKRVFVYFMLTSIGVPLKLGGTTTPIPLPLGNRKQLGLSSIAAAVATMCISSASSAGAMTIMFGKQAMYVISNAPQCVGPSAPTKPALSIAKRTGSISFQIYIPDQTLFEGRMSK</sequence>